<keyword evidence="5" id="KW-1185">Reference proteome</keyword>
<accession>A0A316HDI6</accession>
<dbReference type="Pfam" id="PF19904">
    <property type="entry name" value="DUF6377"/>
    <property type="match status" value="1"/>
</dbReference>
<feature type="domain" description="DUF6377" evidence="3">
    <location>
        <begin position="257"/>
        <end position="496"/>
    </location>
</feature>
<dbReference type="Gene3D" id="1.25.40.10">
    <property type="entry name" value="Tetratricopeptide repeat domain"/>
    <property type="match status" value="1"/>
</dbReference>
<comment type="caution">
    <text evidence="4">The sequence shown here is derived from an EMBL/GenBank/DDBJ whole genome shotgun (WGS) entry which is preliminary data.</text>
</comment>
<name>A0A316HDI6_9SPHI</name>
<organism evidence="4 5">
    <name type="scientific">Mucilaginibacter oryzae</name>
    <dbReference type="NCBI Taxonomy" id="468058"/>
    <lineage>
        <taxon>Bacteria</taxon>
        <taxon>Pseudomonadati</taxon>
        <taxon>Bacteroidota</taxon>
        <taxon>Sphingobacteriia</taxon>
        <taxon>Sphingobacteriales</taxon>
        <taxon>Sphingobacteriaceae</taxon>
        <taxon>Mucilaginibacter</taxon>
    </lineage>
</organism>
<dbReference type="InterPro" id="IPR011990">
    <property type="entry name" value="TPR-like_helical_dom_sf"/>
</dbReference>
<dbReference type="SUPFAM" id="SSF48452">
    <property type="entry name" value="TPR-like"/>
    <property type="match status" value="1"/>
</dbReference>
<keyword evidence="1" id="KW-0812">Transmembrane</keyword>
<evidence type="ECO:0000259" key="3">
    <source>
        <dbReference type="Pfam" id="PF19904"/>
    </source>
</evidence>
<sequence length="536" mass="62327">MRYFFCLLFLLISVNVNAFTNTDALLEELKTEIAKKPAYEEAKEQRIKSIKSLLLRLPSTEQDARFDAWDKLYTEYKSYQFDSAYVYVDKMIGLSKATGNKPKEYHSYVKMAFILLSSGMFNETFDYLRKINVQALSNPDKVDYYFFLARCYYDLANYNDDRYFSPRYVEAGNKSIDSAIVYCGTDQISRTYLIGLQGFHKKDFKEGRARFAALLERNMPISMHLRAMVSCTLGLINLEDGRSDEALDQMIQSAIADIRSSTRENMAIHSVAEILYKKGDIKDAYNFIQIAKEDADFYGARQRKIRIAAVLPLIAAAELDNTEHQKNRFLVFLIIITLLAVLVVFFLVMIAKQLKKLKVKESIIEAKNIQLKNINGKLIEDARIKEEYIGQFFKAISGYIVKLENLKISIDAKLSMKKYDAIHTFIDAIDIKKERESLYYSFDHIFLKIFPNFITVFNSLFAEKDQIWPDEDEVLNTDLRIFALIRMGINDNETIAKILEYSVNTIYVYKMRIKAKSLHPEHFEQRIMDIKAFDYD</sequence>
<dbReference type="InterPro" id="IPR045957">
    <property type="entry name" value="DUF6377"/>
</dbReference>
<protein>
    <recommendedName>
        <fullName evidence="3">DUF6377 domain-containing protein</fullName>
    </recommendedName>
</protein>
<dbReference type="AlphaFoldDB" id="A0A316HDI6"/>
<evidence type="ECO:0000256" key="1">
    <source>
        <dbReference type="SAM" id="Phobius"/>
    </source>
</evidence>
<keyword evidence="1" id="KW-1133">Transmembrane helix</keyword>
<evidence type="ECO:0000313" key="4">
    <source>
        <dbReference type="EMBL" id="PWK79289.1"/>
    </source>
</evidence>
<feature type="chain" id="PRO_5016415732" description="DUF6377 domain-containing protein" evidence="2">
    <location>
        <begin position="19"/>
        <end position="536"/>
    </location>
</feature>
<reference evidence="4 5" key="1">
    <citation type="submission" date="2018-05" db="EMBL/GenBank/DDBJ databases">
        <title>Genomic Encyclopedia of Archaeal and Bacterial Type Strains, Phase II (KMG-II): from individual species to whole genera.</title>
        <authorList>
            <person name="Goeker M."/>
        </authorList>
    </citation>
    <scope>NUCLEOTIDE SEQUENCE [LARGE SCALE GENOMIC DNA]</scope>
    <source>
        <strain evidence="4 5">DSM 19975</strain>
    </source>
</reference>
<dbReference type="EMBL" id="QGHA01000002">
    <property type="protein sequence ID" value="PWK79289.1"/>
    <property type="molecule type" value="Genomic_DNA"/>
</dbReference>
<gene>
    <name evidence="4" type="ORF">LX99_01746</name>
</gene>
<dbReference type="Proteomes" id="UP000245678">
    <property type="component" value="Unassembled WGS sequence"/>
</dbReference>
<feature type="transmembrane region" description="Helical" evidence="1">
    <location>
        <begin position="329"/>
        <end position="351"/>
    </location>
</feature>
<proteinExistence type="predicted"/>
<keyword evidence="2" id="KW-0732">Signal</keyword>
<evidence type="ECO:0000256" key="2">
    <source>
        <dbReference type="SAM" id="SignalP"/>
    </source>
</evidence>
<dbReference type="RefSeq" id="WP_146203081.1">
    <property type="nucleotide sequence ID" value="NZ_QGHA01000002.1"/>
</dbReference>
<evidence type="ECO:0000313" key="5">
    <source>
        <dbReference type="Proteomes" id="UP000245678"/>
    </source>
</evidence>
<feature type="signal peptide" evidence="2">
    <location>
        <begin position="1"/>
        <end position="18"/>
    </location>
</feature>
<keyword evidence="1" id="KW-0472">Membrane</keyword>